<gene>
    <name evidence="1" type="ORF">L914_00264</name>
</gene>
<dbReference type="AlphaFoldDB" id="W2P7Q4"/>
<proteinExistence type="predicted"/>
<organism evidence="1">
    <name type="scientific">Phytophthora nicotianae</name>
    <name type="common">Potato buckeye rot agent</name>
    <name type="synonym">Phytophthora parasitica</name>
    <dbReference type="NCBI Taxonomy" id="4792"/>
    <lineage>
        <taxon>Eukaryota</taxon>
        <taxon>Sar</taxon>
        <taxon>Stramenopiles</taxon>
        <taxon>Oomycota</taxon>
        <taxon>Peronosporomycetes</taxon>
        <taxon>Peronosporales</taxon>
        <taxon>Peronosporaceae</taxon>
        <taxon>Phytophthora</taxon>
    </lineage>
</organism>
<name>W2P7Q4_PHYNI</name>
<sequence>MSHWHPLLNILRYGCEERADKNPNIPELLVDDIPAQEHPRALSFIVRAQLLLDDPEQFRVEIPVSIMPLSLLANARLTNYCRATYRSHPNKFAWHTTLYVELVETAMIPS</sequence>
<protein>
    <submittedName>
        <fullName evidence="1">Uncharacterized protein</fullName>
    </submittedName>
</protein>
<reference evidence="1" key="1">
    <citation type="submission" date="2013-11" db="EMBL/GenBank/DDBJ databases">
        <title>The Genome Sequence of Phytophthora parasitica IAC_01/95.</title>
        <authorList>
            <consortium name="The Broad Institute Genomics Platform"/>
            <person name="Russ C."/>
            <person name="Tyler B."/>
            <person name="Panabieres F."/>
            <person name="Shan W."/>
            <person name="Tripathy S."/>
            <person name="Grunwald N."/>
            <person name="Machado M."/>
            <person name="Johnson C.S."/>
            <person name="Arredondo F."/>
            <person name="Hong C."/>
            <person name="Coffey M."/>
            <person name="Young S.K."/>
            <person name="Zeng Q."/>
            <person name="Gargeya S."/>
            <person name="Fitzgerald M."/>
            <person name="Abouelleil A."/>
            <person name="Alvarado L."/>
            <person name="Chapman S.B."/>
            <person name="Gainer-Dewar J."/>
            <person name="Goldberg J."/>
            <person name="Griggs A."/>
            <person name="Gujja S."/>
            <person name="Hansen M."/>
            <person name="Howarth C."/>
            <person name="Imamovic A."/>
            <person name="Ireland A."/>
            <person name="Larimer J."/>
            <person name="McCowan C."/>
            <person name="Murphy C."/>
            <person name="Pearson M."/>
            <person name="Poon T.W."/>
            <person name="Priest M."/>
            <person name="Roberts A."/>
            <person name="Saif S."/>
            <person name="Shea T."/>
            <person name="Sykes S."/>
            <person name="Wortman J."/>
            <person name="Nusbaum C."/>
            <person name="Birren B."/>
        </authorList>
    </citation>
    <scope>NUCLEOTIDE SEQUENCE [LARGE SCALE GENOMIC DNA]</scope>
    <source>
        <strain evidence="1">IAC_01/95</strain>
    </source>
</reference>
<dbReference type="Proteomes" id="UP000054532">
    <property type="component" value="Unassembled WGS sequence"/>
</dbReference>
<dbReference type="EMBL" id="KI690406">
    <property type="protein sequence ID" value="ETM56831.1"/>
    <property type="molecule type" value="Genomic_DNA"/>
</dbReference>
<accession>W2P7Q4</accession>
<evidence type="ECO:0000313" key="1">
    <source>
        <dbReference type="EMBL" id="ETM56831.1"/>
    </source>
</evidence>